<evidence type="ECO:0000313" key="6">
    <source>
        <dbReference type="Proteomes" id="UP000034081"/>
    </source>
</evidence>
<dbReference type="InterPro" id="IPR011006">
    <property type="entry name" value="CheY-like_superfamily"/>
</dbReference>
<evidence type="ECO:0000256" key="2">
    <source>
        <dbReference type="ARBA" id="ARBA00023012"/>
    </source>
</evidence>
<dbReference type="PANTHER" id="PTHR44591:SF14">
    <property type="entry name" value="PROTEIN PILG"/>
    <property type="match status" value="1"/>
</dbReference>
<dbReference type="InterPro" id="IPR050595">
    <property type="entry name" value="Bact_response_regulator"/>
</dbReference>
<feature type="domain" description="Response regulatory" evidence="4">
    <location>
        <begin position="3"/>
        <end position="119"/>
    </location>
</feature>
<dbReference type="GO" id="GO:0000160">
    <property type="term" value="P:phosphorelay signal transduction system"/>
    <property type="evidence" value="ECO:0007669"/>
    <property type="project" value="UniProtKB-KW"/>
</dbReference>
<keyword evidence="1 3" id="KW-0597">Phosphoprotein</keyword>
<dbReference type="PROSITE" id="PS50110">
    <property type="entry name" value="RESPONSE_REGULATORY"/>
    <property type="match status" value="1"/>
</dbReference>
<sequence>MAKILVIDDDVVLGRLYKSALENEGHEVDMAVDGEEGLQKVKEQKPSFILTDIMMPRMDGLTLLKKIKSQKDTKNTPVIVMTNLNDEENIKIAKKEGALSFILKNEQGPQEVVKLLKELLAKSAS</sequence>
<dbReference type="EMBL" id="LBVL01000016">
    <property type="protein sequence ID" value="KKQ84612.1"/>
    <property type="molecule type" value="Genomic_DNA"/>
</dbReference>
<dbReference type="CDD" id="cd00156">
    <property type="entry name" value="REC"/>
    <property type="match status" value="1"/>
</dbReference>
<gene>
    <name evidence="5" type="ORF">UT08_C0016G0026</name>
</gene>
<organism evidence="5 6">
    <name type="scientific">Candidatus Woesebacteria bacterium GW2011_GWB1_38_8</name>
    <dbReference type="NCBI Taxonomy" id="1618570"/>
    <lineage>
        <taxon>Bacteria</taxon>
        <taxon>Candidatus Woeseibacteriota</taxon>
    </lineage>
</organism>
<dbReference type="Gene3D" id="3.40.50.2300">
    <property type="match status" value="1"/>
</dbReference>
<dbReference type="Pfam" id="PF00072">
    <property type="entry name" value="Response_reg"/>
    <property type="match status" value="1"/>
</dbReference>
<dbReference type="Proteomes" id="UP000034081">
    <property type="component" value="Unassembled WGS sequence"/>
</dbReference>
<dbReference type="SUPFAM" id="SSF52172">
    <property type="entry name" value="CheY-like"/>
    <property type="match status" value="1"/>
</dbReference>
<dbReference type="SMART" id="SM00448">
    <property type="entry name" value="REC"/>
    <property type="match status" value="1"/>
</dbReference>
<feature type="modified residue" description="4-aspartylphosphate" evidence="3">
    <location>
        <position position="52"/>
    </location>
</feature>
<dbReference type="InterPro" id="IPR001789">
    <property type="entry name" value="Sig_transdc_resp-reg_receiver"/>
</dbReference>
<evidence type="ECO:0000259" key="4">
    <source>
        <dbReference type="PROSITE" id="PS50110"/>
    </source>
</evidence>
<dbReference type="STRING" id="1618570.UT08_C0016G0026"/>
<dbReference type="PANTHER" id="PTHR44591">
    <property type="entry name" value="STRESS RESPONSE REGULATOR PROTEIN 1"/>
    <property type="match status" value="1"/>
</dbReference>
<protein>
    <recommendedName>
        <fullName evidence="4">Response regulatory domain-containing protein</fullName>
    </recommendedName>
</protein>
<comment type="caution">
    <text evidence="5">The sequence shown here is derived from an EMBL/GenBank/DDBJ whole genome shotgun (WGS) entry which is preliminary data.</text>
</comment>
<evidence type="ECO:0000256" key="1">
    <source>
        <dbReference type="ARBA" id="ARBA00022553"/>
    </source>
</evidence>
<evidence type="ECO:0000313" key="5">
    <source>
        <dbReference type="EMBL" id="KKQ84612.1"/>
    </source>
</evidence>
<accession>A0A0G0L0W6</accession>
<evidence type="ECO:0000256" key="3">
    <source>
        <dbReference type="PROSITE-ProRule" id="PRU00169"/>
    </source>
</evidence>
<name>A0A0G0L0W6_9BACT</name>
<dbReference type="AlphaFoldDB" id="A0A0G0L0W6"/>
<keyword evidence="2" id="KW-0902">Two-component regulatory system</keyword>
<proteinExistence type="predicted"/>
<reference evidence="5 6" key="1">
    <citation type="journal article" date="2015" name="Nature">
        <title>rRNA introns, odd ribosomes, and small enigmatic genomes across a large radiation of phyla.</title>
        <authorList>
            <person name="Brown C.T."/>
            <person name="Hug L.A."/>
            <person name="Thomas B.C."/>
            <person name="Sharon I."/>
            <person name="Castelle C.J."/>
            <person name="Singh A."/>
            <person name="Wilkins M.J."/>
            <person name="Williams K.H."/>
            <person name="Banfield J.F."/>
        </authorList>
    </citation>
    <scope>NUCLEOTIDE SEQUENCE [LARGE SCALE GENOMIC DNA]</scope>
</reference>